<dbReference type="PANTHER" id="PTHR12934:SF11">
    <property type="entry name" value="LARGE RIBOSOMAL SUBUNIT PROTEIN UL15M"/>
    <property type="match status" value="1"/>
</dbReference>
<evidence type="ECO:0000259" key="7">
    <source>
        <dbReference type="Pfam" id="PF00828"/>
    </source>
</evidence>
<gene>
    <name evidence="4 8" type="primary">rplO</name>
    <name evidence="8" type="ORF">COT96_01610</name>
</gene>
<dbReference type="GO" id="GO:0003735">
    <property type="term" value="F:structural constituent of ribosome"/>
    <property type="evidence" value="ECO:0007669"/>
    <property type="project" value="InterPro"/>
</dbReference>
<dbReference type="GO" id="GO:0022625">
    <property type="term" value="C:cytosolic large ribosomal subunit"/>
    <property type="evidence" value="ECO:0007669"/>
    <property type="project" value="TreeGrafter"/>
</dbReference>
<proteinExistence type="inferred from homology"/>
<evidence type="ECO:0000256" key="2">
    <source>
        <dbReference type="ARBA" id="ARBA00022980"/>
    </source>
</evidence>
<evidence type="ECO:0000256" key="5">
    <source>
        <dbReference type="RuleBase" id="RU003888"/>
    </source>
</evidence>
<keyword evidence="3 4" id="KW-0687">Ribonucleoprotein</keyword>
<dbReference type="InterPro" id="IPR021131">
    <property type="entry name" value="Ribosomal_uL15/eL18"/>
</dbReference>
<dbReference type="GO" id="GO:0006412">
    <property type="term" value="P:translation"/>
    <property type="evidence" value="ECO:0007669"/>
    <property type="project" value="UniProtKB-UniRule"/>
</dbReference>
<evidence type="ECO:0000313" key="9">
    <source>
        <dbReference type="Proteomes" id="UP000228964"/>
    </source>
</evidence>
<dbReference type="Gene3D" id="3.100.10.10">
    <property type="match status" value="1"/>
</dbReference>
<evidence type="ECO:0000313" key="8">
    <source>
        <dbReference type="EMBL" id="PIT95298.1"/>
    </source>
</evidence>
<evidence type="ECO:0000256" key="6">
    <source>
        <dbReference type="SAM" id="MobiDB-lite"/>
    </source>
</evidence>
<dbReference type="InterPro" id="IPR030878">
    <property type="entry name" value="Ribosomal_uL15"/>
</dbReference>
<keyword evidence="4" id="KW-0694">RNA-binding</keyword>
<dbReference type="EMBL" id="PFAO01000036">
    <property type="protein sequence ID" value="PIT95298.1"/>
    <property type="molecule type" value="Genomic_DNA"/>
</dbReference>
<dbReference type="InterPro" id="IPR005749">
    <property type="entry name" value="Ribosomal_uL15_bac-type"/>
</dbReference>
<feature type="domain" description="Large ribosomal subunit protein uL15/eL18" evidence="7">
    <location>
        <begin position="77"/>
        <end position="146"/>
    </location>
</feature>
<dbReference type="InterPro" id="IPR036227">
    <property type="entry name" value="Ribosomal_uL15/eL18_sf"/>
</dbReference>
<dbReference type="GO" id="GO:0019843">
    <property type="term" value="F:rRNA binding"/>
    <property type="evidence" value="ECO:0007669"/>
    <property type="project" value="UniProtKB-UniRule"/>
</dbReference>
<evidence type="ECO:0000256" key="1">
    <source>
        <dbReference type="ARBA" id="ARBA00007320"/>
    </source>
</evidence>
<comment type="similarity">
    <text evidence="1 4 5">Belongs to the universal ribosomal protein uL15 family.</text>
</comment>
<feature type="region of interest" description="Disordered" evidence="6">
    <location>
        <begin position="1"/>
        <end position="47"/>
    </location>
</feature>
<dbReference type="NCBIfam" id="TIGR01071">
    <property type="entry name" value="rplO_bact"/>
    <property type="match status" value="1"/>
</dbReference>
<feature type="compositionally biased region" description="Basic residues" evidence="6">
    <location>
        <begin position="38"/>
        <end position="47"/>
    </location>
</feature>
<dbReference type="HAMAP" id="MF_01341">
    <property type="entry name" value="Ribosomal_uL15"/>
    <property type="match status" value="1"/>
</dbReference>
<comment type="caution">
    <text evidence="8">The sequence shown here is derived from an EMBL/GenBank/DDBJ whole genome shotgun (WGS) entry which is preliminary data.</text>
</comment>
<keyword evidence="2 4" id="KW-0689">Ribosomal protein</keyword>
<dbReference type="Proteomes" id="UP000228964">
    <property type="component" value="Unassembled WGS sequence"/>
</dbReference>
<evidence type="ECO:0000256" key="4">
    <source>
        <dbReference type="HAMAP-Rule" id="MF_01341"/>
    </source>
</evidence>
<reference evidence="9" key="1">
    <citation type="submission" date="2017-09" db="EMBL/GenBank/DDBJ databases">
        <title>Depth-based differentiation of microbial function through sediment-hosted aquifers and enrichment of novel symbionts in the deep terrestrial subsurface.</title>
        <authorList>
            <person name="Probst A.J."/>
            <person name="Ladd B."/>
            <person name="Jarett J.K."/>
            <person name="Geller-Mcgrath D.E."/>
            <person name="Sieber C.M.K."/>
            <person name="Emerson J.B."/>
            <person name="Anantharaman K."/>
            <person name="Thomas B.C."/>
            <person name="Malmstrom R."/>
            <person name="Stieglmeier M."/>
            <person name="Klingl A."/>
            <person name="Woyke T."/>
            <person name="Ryan C.M."/>
            <person name="Banfield J.F."/>
        </authorList>
    </citation>
    <scope>NUCLEOTIDE SEQUENCE [LARGE SCALE GENOMIC DNA]</scope>
</reference>
<organism evidence="8 9">
    <name type="scientific">Candidatus Falkowbacteria bacterium CG10_big_fil_rev_8_21_14_0_10_38_22</name>
    <dbReference type="NCBI Taxonomy" id="1974564"/>
    <lineage>
        <taxon>Bacteria</taxon>
        <taxon>Candidatus Falkowiibacteriota</taxon>
    </lineage>
</organism>
<sequence>MSLSLHTIRSAPGAIKRKKRVGRGNASGHGTYSTRGLKGQRSRAGGRNKLKRLGFKKIWQSLPKKRGFKSDKPKNQVVNLFELDQFFNDGAKINPSSLLKAGLIDTIKTAVKILGKGELTLKNLEFKGVKLSHSAKLQIEKMGGKVS</sequence>
<keyword evidence="4" id="KW-0699">rRNA-binding</keyword>
<dbReference type="PROSITE" id="PS00475">
    <property type="entry name" value="RIBOSOMAL_L15"/>
    <property type="match status" value="1"/>
</dbReference>
<evidence type="ECO:0000256" key="3">
    <source>
        <dbReference type="ARBA" id="ARBA00023274"/>
    </source>
</evidence>
<comment type="function">
    <text evidence="4">Binds to the 23S rRNA.</text>
</comment>
<protein>
    <recommendedName>
        <fullName evidence="4">Large ribosomal subunit protein uL15</fullName>
    </recommendedName>
</protein>
<name>A0A2M6WR56_9BACT</name>
<comment type="subunit">
    <text evidence="4">Part of the 50S ribosomal subunit.</text>
</comment>
<dbReference type="InterPro" id="IPR001196">
    <property type="entry name" value="Ribosomal_uL15_CS"/>
</dbReference>
<dbReference type="Pfam" id="PF00828">
    <property type="entry name" value="Ribosomal_L27A"/>
    <property type="match status" value="1"/>
</dbReference>
<dbReference type="AlphaFoldDB" id="A0A2M6WR56"/>
<dbReference type="SUPFAM" id="SSF52080">
    <property type="entry name" value="Ribosomal proteins L15p and L18e"/>
    <property type="match status" value="1"/>
</dbReference>
<accession>A0A2M6WR56</accession>
<dbReference type="PANTHER" id="PTHR12934">
    <property type="entry name" value="50S RIBOSOMAL PROTEIN L15"/>
    <property type="match status" value="1"/>
</dbReference>